<proteinExistence type="predicted"/>
<keyword evidence="4" id="KW-0862">Zinc</keyword>
<feature type="compositionally biased region" description="Polar residues" evidence="6">
    <location>
        <begin position="543"/>
        <end position="568"/>
    </location>
</feature>
<dbReference type="SMART" id="SM00355">
    <property type="entry name" value="ZnF_C2H2"/>
    <property type="match status" value="7"/>
</dbReference>
<dbReference type="EMBL" id="CAXLJM020000020">
    <property type="protein sequence ID" value="CAL8086885.1"/>
    <property type="molecule type" value="Genomic_DNA"/>
</dbReference>
<evidence type="ECO:0000256" key="6">
    <source>
        <dbReference type="SAM" id="MobiDB-lite"/>
    </source>
</evidence>
<organism evidence="8 9">
    <name type="scientific">Orchesella dallaii</name>
    <dbReference type="NCBI Taxonomy" id="48710"/>
    <lineage>
        <taxon>Eukaryota</taxon>
        <taxon>Metazoa</taxon>
        <taxon>Ecdysozoa</taxon>
        <taxon>Arthropoda</taxon>
        <taxon>Hexapoda</taxon>
        <taxon>Collembola</taxon>
        <taxon>Entomobryomorpha</taxon>
        <taxon>Entomobryoidea</taxon>
        <taxon>Orchesellidae</taxon>
        <taxon>Orchesellinae</taxon>
        <taxon>Orchesella</taxon>
    </lineage>
</organism>
<feature type="compositionally biased region" description="Low complexity" evidence="6">
    <location>
        <begin position="63"/>
        <end position="74"/>
    </location>
</feature>
<dbReference type="PROSITE" id="PS50157">
    <property type="entry name" value="ZINC_FINGER_C2H2_2"/>
    <property type="match status" value="1"/>
</dbReference>
<evidence type="ECO:0000313" key="8">
    <source>
        <dbReference type="EMBL" id="CAL8086885.1"/>
    </source>
</evidence>
<feature type="compositionally biased region" description="Polar residues" evidence="6">
    <location>
        <begin position="759"/>
        <end position="774"/>
    </location>
</feature>
<evidence type="ECO:0000256" key="5">
    <source>
        <dbReference type="PROSITE-ProRule" id="PRU00042"/>
    </source>
</evidence>
<sequence length="899" mass="99154">MSARVLEMNTTNGDDDDVIEIDAAEADPLAGSDMTISKVIKSPVQISIEDEDDEEPMVLNGNSSVGDSADDSSSQEANSSILEEKSSIIISESKSLADRTPNNKPKEEPSLVIIDTNALLAGKGPIPLKMSTPPSILSSRSILQGADSSTALGMSSLRSSIPSINIPDDAFLIEAPSFIVPYVFEQTGEKNLRELVVAIKEKLIKARDAKIEAGEELTENDQIPVAKKPVSEDYFDSPTGRLLMSVGTNLVQEYVQTDLLKIQKRQAEKERIKNFGNIISQKTQQSIVSLKKNLEESKENNEPFHYPIKKCDLCNFKTESMLVLNTHLETPHMRNYSYRCNFCQYTTRVPQEILFHTEAEHNTKSRLERAPAYHQCPNCPFEDNSKGKLSRHLQGCQKRFRLEKNLEPPTDWDTPAKLPKLPKNRLIPPGSLNHAIMAANQLQQRQFSNVNSKFMQGNKVALPPLMQAPKTKPIPGLIRTMPKGMPNSLSNSQLQRGIQMTQQQLLQQAMSGQITLPPGISPQAVGGFLQKVGLSANQLGGATSMIQKGSSPQMSRNTKSGNQPSISITPLPRQSSGSAAALTSAQAQAQTKQQGGKTSFVICEICDGYIKDLDQLRNHMQWIHKVKIHPKMIYNKPPLNCQKCQFRFFTDQGLERHLLGSHGLVTSSMQDAANKGQDSGRCPLCGKVYQWKLLAHVAKDHNVTLKPAHLSYKCTVCTATFGMYKLFESHVYSAHSVARNAPRGNSTPNERRQMAGQAPVNNNRGSQMQVTSRSMPGGGASQSQFKPLKINDEITIIPQPIANSAQSLRNKGSLTITPQSANRRSFRGPQDDEGIQIIEIDDTPKHNGRGMENGEFKGRLPISDSTLRKRNLEISVCGADDSSDESFTRGIPEKRICLN</sequence>
<evidence type="ECO:0000256" key="2">
    <source>
        <dbReference type="ARBA" id="ARBA00022737"/>
    </source>
</evidence>
<feature type="region of interest" description="Disordered" evidence="6">
    <location>
        <begin position="739"/>
        <end position="784"/>
    </location>
</feature>
<dbReference type="InterPro" id="IPR013087">
    <property type="entry name" value="Znf_C2H2_type"/>
</dbReference>
<dbReference type="PANTHER" id="PTHR24403:SF106">
    <property type="entry name" value="PR_SET DOMAIN 13"/>
    <property type="match status" value="1"/>
</dbReference>
<feature type="region of interest" description="Disordered" evidence="6">
    <location>
        <begin position="46"/>
        <end position="84"/>
    </location>
</feature>
<keyword evidence="2" id="KW-0677">Repeat</keyword>
<keyword evidence="1" id="KW-0479">Metal-binding</keyword>
<comment type="caution">
    <text evidence="8">The sequence shown here is derived from an EMBL/GenBank/DDBJ whole genome shotgun (WGS) entry which is preliminary data.</text>
</comment>
<gene>
    <name evidence="8" type="ORF">ODALV1_LOCUS6577</name>
</gene>
<feature type="domain" description="C2H2-type" evidence="7">
    <location>
        <begin position="712"/>
        <end position="740"/>
    </location>
</feature>
<evidence type="ECO:0000256" key="1">
    <source>
        <dbReference type="ARBA" id="ARBA00022723"/>
    </source>
</evidence>
<evidence type="ECO:0000256" key="4">
    <source>
        <dbReference type="ARBA" id="ARBA00022833"/>
    </source>
</evidence>
<dbReference type="InterPro" id="IPR050688">
    <property type="entry name" value="Zinc_finger/UBP_domain"/>
</dbReference>
<dbReference type="Gene3D" id="3.30.160.60">
    <property type="entry name" value="Classic Zinc Finger"/>
    <property type="match status" value="2"/>
</dbReference>
<dbReference type="PANTHER" id="PTHR24403">
    <property type="entry name" value="ZINC FINGER PROTEIN"/>
    <property type="match status" value="1"/>
</dbReference>
<reference evidence="8 9" key="1">
    <citation type="submission" date="2024-08" db="EMBL/GenBank/DDBJ databases">
        <authorList>
            <person name="Cucini C."/>
            <person name="Frati F."/>
        </authorList>
    </citation>
    <scope>NUCLEOTIDE SEQUENCE [LARGE SCALE GENOMIC DNA]</scope>
</reference>
<evidence type="ECO:0000256" key="3">
    <source>
        <dbReference type="ARBA" id="ARBA00022771"/>
    </source>
</evidence>
<evidence type="ECO:0000259" key="7">
    <source>
        <dbReference type="PROSITE" id="PS50157"/>
    </source>
</evidence>
<keyword evidence="3 5" id="KW-0863">Zinc-finger</keyword>
<feature type="region of interest" description="Disordered" evidence="6">
    <location>
        <begin position="543"/>
        <end position="581"/>
    </location>
</feature>
<dbReference type="Proteomes" id="UP001642540">
    <property type="component" value="Unassembled WGS sequence"/>
</dbReference>
<accession>A0ABP1Q2P5</accession>
<dbReference type="PROSITE" id="PS00028">
    <property type="entry name" value="ZINC_FINGER_C2H2_1"/>
    <property type="match status" value="3"/>
</dbReference>
<evidence type="ECO:0000313" key="9">
    <source>
        <dbReference type="Proteomes" id="UP001642540"/>
    </source>
</evidence>
<protein>
    <recommendedName>
        <fullName evidence="7">C2H2-type domain-containing protein</fullName>
    </recommendedName>
</protein>
<name>A0ABP1Q2P5_9HEXA</name>
<keyword evidence="9" id="KW-1185">Reference proteome</keyword>